<keyword evidence="2" id="KW-1133">Transmembrane helix</keyword>
<keyword evidence="2" id="KW-0812">Transmembrane</keyword>
<dbReference type="EMBL" id="BKCJ010233069">
    <property type="protein sequence ID" value="GEZ02437.1"/>
    <property type="molecule type" value="Genomic_DNA"/>
</dbReference>
<evidence type="ECO:0000256" key="1">
    <source>
        <dbReference type="SAM" id="MobiDB-lite"/>
    </source>
</evidence>
<evidence type="ECO:0000256" key="2">
    <source>
        <dbReference type="SAM" id="Phobius"/>
    </source>
</evidence>
<sequence>MIETGTLCLETISFKYCLVKFSIESSSLIALPSPDYVPGPEHPPSPDYVPGLEHPHLPVYVPDPKYPEYLVPSGDEAPMKDQPLPDDASPTALSSGYVDDSDPKEDPKRIMLTILLMEGMVMMSTPMMTMMMLMTRMKRPLKMRMMTRRRSI</sequence>
<feature type="transmembrane region" description="Helical" evidence="2">
    <location>
        <begin position="110"/>
        <end position="135"/>
    </location>
</feature>
<accession>A0A699I3C2</accession>
<feature type="region of interest" description="Disordered" evidence="1">
    <location>
        <begin position="67"/>
        <end position="105"/>
    </location>
</feature>
<reference evidence="3" key="1">
    <citation type="journal article" date="2019" name="Sci. Rep.">
        <title>Draft genome of Tanacetum cinerariifolium, the natural source of mosquito coil.</title>
        <authorList>
            <person name="Yamashiro T."/>
            <person name="Shiraishi A."/>
            <person name="Satake H."/>
            <person name="Nakayama K."/>
        </authorList>
    </citation>
    <scope>NUCLEOTIDE SEQUENCE</scope>
</reference>
<organism evidence="3">
    <name type="scientific">Tanacetum cinerariifolium</name>
    <name type="common">Dalmatian daisy</name>
    <name type="synonym">Chrysanthemum cinerariifolium</name>
    <dbReference type="NCBI Taxonomy" id="118510"/>
    <lineage>
        <taxon>Eukaryota</taxon>
        <taxon>Viridiplantae</taxon>
        <taxon>Streptophyta</taxon>
        <taxon>Embryophyta</taxon>
        <taxon>Tracheophyta</taxon>
        <taxon>Spermatophyta</taxon>
        <taxon>Magnoliopsida</taxon>
        <taxon>eudicotyledons</taxon>
        <taxon>Gunneridae</taxon>
        <taxon>Pentapetalae</taxon>
        <taxon>asterids</taxon>
        <taxon>campanulids</taxon>
        <taxon>Asterales</taxon>
        <taxon>Asteraceae</taxon>
        <taxon>Asteroideae</taxon>
        <taxon>Anthemideae</taxon>
        <taxon>Anthemidinae</taxon>
        <taxon>Tanacetum</taxon>
    </lineage>
</organism>
<keyword evidence="2" id="KW-0472">Membrane</keyword>
<dbReference type="AlphaFoldDB" id="A0A699I3C2"/>
<protein>
    <submittedName>
        <fullName evidence="3">Uncharacterized protein</fullName>
    </submittedName>
</protein>
<comment type="caution">
    <text evidence="3">The sequence shown here is derived from an EMBL/GenBank/DDBJ whole genome shotgun (WGS) entry which is preliminary data.</text>
</comment>
<gene>
    <name evidence="3" type="ORF">Tci_474410</name>
</gene>
<name>A0A699I3C2_TANCI</name>
<evidence type="ECO:0000313" key="3">
    <source>
        <dbReference type="EMBL" id="GEZ02437.1"/>
    </source>
</evidence>
<proteinExistence type="predicted"/>